<name>Q5YNK6_NOCFA</name>
<dbReference type="Proteomes" id="UP000006820">
    <property type="component" value="Chromosome"/>
</dbReference>
<protein>
    <submittedName>
        <fullName evidence="1">Uncharacterized protein</fullName>
    </submittedName>
</protein>
<evidence type="ECO:0000313" key="1">
    <source>
        <dbReference type="EMBL" id="BAD60235.1"/>
    </source>
</evidence>
<gene>
    <name evidence="1" type="ordered locus">NFA_53830</name>
</gene>
<sequence length="55" mass="6025">MYDARRPQARRVLILLISLRETPTHPTGDPTTAARPAEILATIRHGPATPVPWAA</sequence>
<proteinExistence type="predicted"/>
<dbReference type="EMBL" id="AP006618">
    <property type="protein sequence ID" value="BAD60235.1"/>
    <property type="molecule type" value="Genomic_DNA"/>
</dbReference>
<evidence type="ECO:0000313" key="2">
    <source>
        <dbReference type="Proteomes" id="UP000006820"/>
    </source>
</evidence>
<keyword evidence="2" id="KW-1185">Reference proteome</keyword>
<dbReference type="STRING" id="247156.NFA_53830"/>
<dbReference type="HOGENOM" id="CLU_3027756_0_0_11"/>
<dbReference type="KEGG" id="nfa:NFA_53830"/>
<accession>Q5YNK6</accession>
<dbReference type="AlphaFoldDB" id="Q5YNK6"/>
<organism evidence="1 2">
    <name type="scientific">Nocardia farcinica (strain IFM 10152)</name>
    <dbReference type="NCBI Taxonomy" id="247156"/>
    <lineage>
        <taxon>Bacteria</taxon>
        <taxon>Bacillati</taxon>
        <taxon>Actinomycetota</taxon>
        <taxon>Actinomycetes</taxon>
        <taxon>Mycobacteriales</taxon>
        <taxon>Nocardiaceae</taxon>
        <taxon>Nocardia</taxon>
    </lineage>
</organism>
<reference evidence="1 2" key="1">
    <citation type="journal article" date="2004" name="Proc. Natl. Acad. Sci. U.S.A.">
        <title>The complete genomic sequence of Nocardia farcinica IFM 10152.</title>
        <authorList>
            <person name="Ishikawa J."/>
            <person name="Yamashita A."/>
            <person name="Mikami Y."/>
            <person name="Hoshino Y."/>
            <person name="Kurita H."/>
            <person name="Hotta K."/>
            <person name="Shiba T."/>
            <person name="Hattori M."/>
        </authorList>
    </citation>
    <scope>NUCLEOTIDE SEQUENCE [LARGE SCALE GENOMIC DNA]</scope>
    <source>
        <strain evidence="1 2">IFM 10152</strain>
    </source>
</reference>